<proteinExistence type="predicted"/>
<dbReference type="AlphaFoldDB" id="A0ABD5WIZ9"/>
<keyword evidence="3" id="KW-1185">Reference proteome</keyword>
<dbReference type="RefSeq" id="WP_276282780.1">
    <property type="nucleotide sequence ID" value="NZ_CP119812.1"/>
</dbReference>
<reference evidence="1" key="1">
    <citation type="journal article" date="2014" name="Int. J. Syst. Evol. Microbiol.">
        <title>Complete genome sequence of Corynebacterium casei LMG S-19264T (=DSM 44701T), isolated from a smear-ripened cheese.</title>
        <authorList>
            <consortium name="US DOE Joint Genome Institute (JGI-PGF)"/>
            <person name="Walter F."/>
            <person name="Albersmeier A."/>
            <person name="Kalinowski J."/>
            <person name="Ruckert C."/>
        </authorList>
    </citation>
    <scope>NUCLEOTIDE SEQUENCE [LARGE SCALE GENOMIC DNA]</scope>
    <source>
        <strain evidence="1">CCM 7472</strain>
    </source>
</reference>
<protein>
    <submittedName>
        <fullName evidence="1">Uncharacterized protein</fullName>
    </submittedName>
</protein>
<evidence type="ECO:0000313" key="3">
    <source>
        <dbReference type="Proteomes" id="UP001596407"/>
    </source>
</evidence>
<accession>A0ABD5WIZ9</accession>
<reference evidence="1" key="3">
    <citation type="submission" date="2024-09" db="EMBL/GenBank/DDBJ databases">
        <authorList>
            <person name="Sun Q."/>
        </authorList>
    </citation>
    <scope>NUCLEOTIDE SEQUENCE</scope>
    <source>
        <strain evidence="1">CCM 7472</strain>
    </source>
</reference>
<dbReference type="Proteomes" id="UP001596407">
    <property type="component" value="Unassembled WGS sequence"/>
</dbReference>
<organism evidence="1 3">
    <name type="scientific">Halorussus caseinilyticus</name>
    <dbReference type="NCBI Taxonomy" id="3034025"/>
    <lineage>
        <taxon>Archaea</taxon>
        <taxon>Methanobacteriati</taxon>
        <taxon>Methanobacteriota</taxon>
        <taxon>Stenosarchaea group</taxon>
        <taxon>Halobacteria</taxon>
        <taxon>Halobacteriales</taxon>
        <taxon>Haladaptataceae</taxon>
        <taxon>Halorussus</taxon>
    </lineage>
</organism>
<sequence length="56" mass="6598">MNGTLYCQFRDDPERAAYLLDSEVFDARVELRSRAGEVEQRWHLPDDDITTDWVPV</sequence>
<evidence type="ECO:0000313" key="1">
    <source>
        <dbReference type="EMBL" id="MFC7079149.1"/>
    </source>
</evidence>
<dbReference type="GeneID" id="79305849"/>
<reference evidence="3" key="2">
    <citation type="journal article" date="2019" name="Int. J. Syst. Evol. Microbiol.">
        <title>The Global Catalogue of Microorganisms (GCM) 10K type strain sequencing project: providing services to taxonomists for standard genome sequencing and annotation.</title>
        <authorList>
            <consortium name="The Broad Institute Genomics Platform"/>
            <consortium name="The Broad Institute Genome Sequencing Center for Infectious Disease"/>
            <person name="Wu L."/>
            <person name="Ma J."/>
        </authorList>
    </citation>
    <scope>NUCLEOTIDE SEQUENCE [LARGE SCALE GENOMIC DNA]</scope>
    <source>
        <strain evidence="3">DT72</strain>
    </source>
</reference>
<dbReference type="EMBL" id="JBHSZH010000002">
    <property type="protein sequence ID" value="MFC7079149.1"/>
    <property type="molecule type" value="Genomic_DNA"/>
</dbReference>
<evidence type="ECO:0000313" key="2">
    <source>
        <dbReference type="EMBL" id="MFC7079243.1"/>
    </source>
</evidence>
<comment type="caution">
    <text evidence="1">The sequence shown here is derived from an EMBL/GenBank/DDBJ whole genome shotgun (WGS) entry which is preliminary data.</text>
</comment>
<gene>
    <name evidence="1" type="ORF">ACFQJ6_02340</name>
    <name evidence="2" type="ORF">ACFQJ6_02895</name>
</gene>
<dbReference type="EMBL" id="JBHSZH010000002">
    <property type="protein sequence ID" value="MFC7079243.1"/>
    <property type="molecule type" value="Genomic_DNA"/>
</dbReference>
<name>A0ABD5WIZ9_9EURY</name>